<dbReference type="Gene3D" id="3.80.30.20">
    <property type="entry name" value="tm_1862 like domain"/>
    <property type="match status" value="1"/>
</dbReference>
<evidence type="ECO:0000313" key="14">
    <source>
        <dbReference type="EMBL" id="MEE6147989.1"/>
    </source>
</evidence>
<evidence type="ECO:0000256" key="10">
    <source>
        <dbReference type="HAMAP-Rule" id="MF_01864"/>
    </source>
</evidence>
<feature type="binding site" evidence="10">
    <location>
        <position position="171"/>
    </location>
    <ligand>
        <name>[4Fe-4S] cluster</name>
        <dbReference type="ChEBI" id="CHEBI:49883"/>
        <label>2</label>
        <note>4Fe-4S-S-AdoMet</note>
    </ligand>
</feature>
<organism evidence="14 15">
    <name type="scientific">Olsenella absiana</name>
    <dbReference type="NCBI Taxonomy" id="3115222"/>
    <lineage>
        <taxon>Bacteria</taxon>
        <taxon>Bacillati</taxon>
        <taxon>Actinomycetota</taxon>
        <taxon>Coriobacteriia</taxon>
        <taxon>Coriobacteriales</taxon>
        <taxon>Atopobiaceae</taxon>
        <taxon>Olsenella</taxon>
    </lineage>
</organism>
<evidence type="ECO:0000256" key="8">
    <source>
        <dbReference type="ARBA" id="ARBA00023014"/>
    </source>
</evidence>
<keyword evidence="5 10" id="KW-0819">tRNA processing</keyword>
<evidence type="ECO:0000256" key="6">
    <source>
        <dbReference type="ARBA" id="ARBA00022723"/>
    </source>
</evidence>
<dbReference type="PANTHER" id="PTHR43020">
    <property type="entry name" value="CDK5 REGULATORY SUBUNIT-ASSOCIATED PROTEIN 1"/>
    <property type="match status" value="1"/>
</dbReference>
<comment type="function">
    <text evidence="1 10">Catalyzes the methylthiolation of N6-(dimethylallyl)adenosine (i(6)A), leading to the formation of 2-methylthio-N6-(dimethylallyl)adenosine (ms(2)i(6)A) at position 37 in tRNAs that read codons beginning with uridine.</text>
</comment>
<dbReference type="EC" id="2.8.4.3" evidence="9 10"/>
<dbReference type="NCBIfam" id="TIGR00089">
    <property type="entry name" value="MiaB/RimO family radical SAM methylthiotransferase"/>
    <property type="match status" value="1"/>
</dbReference>
<evidence type="ECO:0000256" key="9">
    <source>
        <dbReference type="ARBA" id="ARBA00033765"/>
    </source>
</evidence>
<evidence type="ECO:0000256" key="2">
    <source>
        <dbReference type="ARBA" id="ARBA00022485"/>
    </source>
</evidence>
<keyword evidence="8 10" id="KW-0411">Iron-sulfur</keyword>
<dbReference type="InterPro" id="IPR013848">
    <property type="entry name" value="Methylthiotransferase_N"/>
</dbReference>
<feature type="domain" description="Radical SAM core" evidence="13">
    <location>
        <begin position="153"/>
        <end position="382"/>
    </location>
</feature>
<comment type="catalytic activity">
    <reaction evidence="10">
        <text>N(6)-dimethylallyladenosine(37) in tRNA + (sulfur carrier)-SH + AH2 + 2 S-adenosyl-L-methionine = 2-methylsulfanyl-N(6)-dimethylallyladenosine(37) in tRNA + (sulfur carrier)-H + 5'-deoxyadenosine + L-methionine + A + S-adenosyl-L-homocysteine + 2 H(+)</text>
        <dbReference type="Rhea" id="RHEA:37067"/>
        <dbReference type="Rhea" id="RHEA-COMP:10375"/>
        <dbReference type="Rhea" id="RHEA-COMP:10376"/>
        <dbReference type="Rhea" id="RHEA-COMP:14737"/>
        <dbReference type="Rhea" id="RHEA-COMP:14739"/>
        <dbReference type="ChEBI" id="CHEBI:13193"/>
        <dbReference type="ChEBI" id="CHEBI:15378"/>
        <dbReference type="ChEBI" id="CHEBI:17319"/>
        <dbReference type="ChEBI" id="CHEBI:17499"/>
        <dbReference type="ChEBI" id="CHEBI:29917"/>
        <dbReference type="ChEBI" id="CHEBI:57844"/>
        <dbReference type="ChEBI" id="CHEBI:57856"/>
        <dbReference type="ChEBI" id="CHEBI:59789"/>
        <dbReference type="ChEBI" id="CHEBI:64428"/>
        <dbReference type="ChEBI" id="CHEBI:74415"/>
        <dbReference type="ChEBI" id="CHEBI:74417"/>
        <dbReference type="EC" id="2.8.4.3"/>
    </reaction>
</comment>
<evidence type="ECO:0000259" key="11">
    <source>
        <dbReference type="PROSITE" id="PS50926"/>
    </source>
</evidence>
<gene>
    <name evidence="10 14" type="primary">miaB</name>
    <name evidence="14" type="ORF">VXJ25_08350</name>
</gene>
<dbReference type="SFLD" id="SFLDG01082">
    <property type="entry name" value="B12-binding_domain_containing"/>
    <property type="match status" value="1"/>
</dbReference>
<comment type="caution">
    <text evidence="14">The sequence shown here is derived from an EMBL/GenBank/DDBJ whole genome shotgun (WGS) entry which is preliminary data.</text>
</comment>
<feature type="binding site" evidence="10">
    <location>
        <position position="56"/>
    </location>
    <ligand>
        <name>[4Fe-4S] cluster</name>
        <dbReference type="ChEBI" id="CHEBI:49883"/>
        <label>1</label>
    </ligand>
</feature>
<dbReference type="InterPro" id="IPR058240">
    <property type="entry name" value="rSAM_sf"/>
</dbReference>
<dbReference type="Pfam" id="PF00919">
    <property type="entry name" value="UPF0004"/>
    <property type="match status" value="1"/>
</dbReference>
<proteinExistence type="inferred from homology"/>
<dbReference type="PROSITE" id="PS51918">
    <property type="entry name" value="RADICAL_SAM"/>
    <property type="match status" value="1"/>
</dbReference>
<comment type="cofactor">
    <cofactor evidence="10">
        <name>[4Fe-4S] cluster</name>
        <dbReference type="ChEBI" id="CHEBI:49883"/>
    </cofactor>
    <text evidence="10">Binds 2 [4Fe-4S] clusters. One cluster is coordinated with 3 cysteines and an exchangeable S-adenosyl-L-methionine.</text>
</comment>
<dbReference type="EMBL" id="JAZGJQ010000010">
    <property type="protein sequence ID" value="MEE6147989.1"/>
    <property type="molecule type" value="Genomic_DNA"/>
</dbReference>
<feature type="domain" description="MTTase N-terminal" evidence="12">
    <location>
        <begin position="11"/>
        <end position="128"/>
    </location>
</feature>
<comment type="subunit">
    <text evidence="10">Monomer.</text>
</comment>
<evidence type="ECO:0000256" key="4">
    <source>
        <dbReference type="ARBA" id="ARBA00022691"/>
    </source>
</evidence>
<dbReference type="PROSITE" id="PS01278">
    <property type="entry name" value="MTTASE_RADICAL"/>
    <property type="match status" value="1"/>
</dbReference>
<dbReference type="SMART" id="SM00729">
    <property type="entry name" value="Elp3"/>
    <property type="match status" value="1"/>
</dbReference>
<comment type="subcellular location">
    <subcellularLocation>
        <location evidence="10">Cytoplasm</location>
    </subcellularLocation>
</comment>
<feature type="binding site" evidence="10">
    <location>
        <position position="174"/>
    </location>
    <ligand>
        <name>[4Fe-4S] cluster</name>
        <dbReference type="ChEBI" id="CHEBI:49883"/>
        <label>2</label>
        <note>4Fe-4S-S-AdoMet</note>
    </ligand>
</feature>
<evidence type="ECO:0000256" key="1">
    <source>
        <dbReference type="ARBA" id="ARBA00003234"/>
    </source>
</evidence>
<dbReference type="SFLD" id="SFLDS00029">
    <property type="entry name" value="Radical_SAM"/>
    <property type="match status" value="1"/>
</dbReference>
<dbReference type="InterPro" id="IPR038135">
    <property type="entry name" value="Methylthiotransferase_N_sf"/>
</dbReference>
<dbReference type="CDD" id="cd01335">
    <property type="entry name" value="Radical_SAM"/>
    <property type="match status" value="1"/>
</dbReference>
<dbReference type="PROSITE" id="PS50926">
    <property type="entry name" value="TRAM"/>
    <property type="match status" value="1"/>
</dbReference>
<keyword evidence="10" id="KW-0963">Cytoplasm</keyword>
<dbReference type="PANTHER" id="PTHR43020:SF2">
    <property type="entry name" value="MITOCHONDRIAL TRNA METHYLTHIOTRANSFERASE CDK5RAP1"/>
    <property type="match status" value="1"/>
</dbReference>
<dbReference type="InterPro" id="IPR006463">
    <property type="entry name" value="MiaB_methiolase"/>
</dbReference>
<dbReference type="Gene3D" id="3.40.50.12160">
    <property type="entry name" value="Methylthiotransferase, N-terminal domain"/>
    <property type="match status" value="1"/>
</dbReference>
<keyword evidence="15" id="KW-1185">Reference proteome</keyword>
<evidence type="ECO:0000256" key="7">
    <source>
        <dbReference type="ARBA" id="ARBA00023004"/>
    </source>
</evidence>
<dbReference type="SFLD" id="SFLDF00273">
    <property type="entry name" value="(dimethylallyl)adenosine_tRNA"/>
    <property type="match status" value="1"/>
</dbReference>
<dbReference type="InterPro" id="IPR005839">
    <property type="entry name" value="Methylthiotransferase"/>
</dbReference>
<keyword evidence="3 10" id="KW-0808">Transferase</keyword>
<reference evidence="14 15" key="1">
    <citation type="submission" date="2024-01" db="EMBL/GenBank/DDBJ databases">
        <title>Description of Olsenella sp. nov., isolated from pig feces.</title>
        <authorList>
            <person name="Chang Y.-H."/>
        </authorList>
    </citation>
    <scope>NUCLEOTIDE SEQUENCE [LARGE SCALE GENOMIC DNA]</scope>
    <source>
        <strain evidence="14 15">YH-ols2223</strain>
    </source>
</reference>
<dbReference type="Pfam" id="PF04055">
    <property type="entry name" value="Radical_SAM"/>
    <property type="match status" value="1"/>
</dbReference>
<dbReference type="InterPro" id="IPR007197">
    <property type="entry name" value="rSAM"/>
</dbReference>
<keyword evidence="7 10" id="KW-0408">Iron</keyword>
<dbReference type="Pfam" id="PF01938">
    <property type="entry name" value="TRAM"/>
    <property type="match status" value="1"/>
</dbReference>
<feature type="binding site" evidence="10">
    <location>
        <position position="167"/>
    </location>
    <ligand>
        <name>[4Fe-4S] cluster</name>
        <dbReference type="ChEBI" id="CHEBI:49883"/>
        <label>2</label>
        <note>4Fe-4S-S-AdoMet</note>
    </ligand>
</feature>
<evidence type="ECO:0000259" key="12">
    <source>
        <dbReference type="PROSITE" id="PS51449"/>
    </source>
</evidence>
<evidence type="ECO:0000259" key="13">
    <source>
        <dbReference type="PROSITE" id="PS51918"/>
    </source>
</evidence>
<comment type="similarity">
    <text evidence="10">Belongs to the methylthiotransferase family. MiaB subfamily.</text>
</comment>
<dbReference type="Proteomes" id="UP001332931">
    <property type="component" value="Unassembled WGS sequence"/>
</dbReference>
<name>A0ABU7RC68_9ACTN</name>
<keyword evidence="2 10" id="KW-0004">4Fe-4S</keyword>
<evidence type="ECO:0000256" key="5">
    <source>
        <dbReference type="ARBA" id="ARBA00022694"/>
    </source>
</evidence>
<dbReference type="HAMAP" id="MF_01864">
    <property type="entry name" value="tRNA_metthiotr_MiaB"/>
    <property type="match status" value="1"/>
</dbReference>
<dbReference type="InterPro" id="IPR006638">
    <property type="entry name" value="Elp3/MiaA/NifB-like_rSAM"/>
</dbReference>
<dbReference type="SUPFAM" id="SSF102114">
    <property type="entry name" value="Radical SAM enzymes"/>
    <property type="match status" value="1"/>
</dbReference>
<evidence type="ECO:0000313" key="15">
    <source>
        <dbReference type="Proteomes" id="UP001332931"/>
    </source>
</evidence>
<keyword evidence="6 10" id="KW-0479">Metal-binding</keyword>
<dbReference type="InterPro" id="IPR023404">
    <property type="entry name" value="rSAM_horseshoe"/>
</dbReference>
<dbReference type="InterPro" id="IPR020612">
    <property type="entry name" value="Methylthiotransferase_CS"/>
</dbReference>
<feature type="binding site" evidence="10">
    <location>
        <position position="20"/>
    </location>
    <ligand>
        <name>[4Fe-4S] cluster</name>
        <dbReference type="ChEBI" id="CHEBI:49883"/>
        <label>1</label>
    </ligand>
</feature>
<evidence type="ECO:0000256" key="3">
    <source>
        <dbReference type="ARBA" id="ARBA00022679"/>
    </source>
</evidence>
<dbReference type="GO" id="GO:0035597">
    <property type="term" value="F:tRNA-2-methylthio-N(6)-dimethylallyladenosine(37) synthase activity"/>
    <property type="evidence" value="ECO:0007669"/>
    <property type="project" value="UniProtKB-EC"/>
</dbReference>
<keyword evidence="4 10" id="KW-0949">S-adenosyl-L-methionine</keyword>
<feature type="binding site" evidence="10">
    <location>
        <position position="91"/>
    </location>
    <ligand>
        <name>[4Fe-4S] cluster</name>
        <dbReference type="ChEBI" id="CHEBI:49883"/>
        <label>1</label>
    </ligand>
</feature>
<accession>A0ABU7RC68</accession>
<dbReference type="InterPro" id="IPR002792">
    <property type="entry name" value="TRAM_dom"/>
</dbReference>
<protein>
    <recommendedName>
        <fullName evidence="9 10">tRNA-2-methylthio-N(6)-dimethylallyladenosine synthase</fullName>
        <ecNumber evidence="9 10">2.8.4.3</ecNumber>
    </recommendedName>
    <alternativeName>
        <fullName evidence="10">(Dimethylallyl)adenosine tRNA methylthiotransferase MiaB</fullName>
    </alternativeName>
    <alternativeName>
        <fullName evidence="10">tRNA-i(6)A37 methylthiotransferase</fullName>
    </alternativeName>
</protein>
<dbReference type="RefSeq" id="WP_330958754.1">
    <property type="nucleotide sequence ID" value="NZ_JAZGJQ010000010.1"/>
</dbReference>
<sequence>MSNTYPVLRGKTYFIRTFGCQMNMHDSERVSGLLDDCGLLEVATPEEADVVVFMTCCVRENADTRLYGQASAMVSAPVPPSGRRVVAVGGCIAQRDGERLREHVPNVDVVFGTSALASVPRLIAEAFESEPGAIEVDTVEEGRGFSTDLPSHRAQSFHAWVPIMTGCNNFCTYCIVPYVRGRERSRSMESVVSECGRLVADGVREITLLGQNVNSYGRDRYGEPRFAELLRKVGETGVDRIRFTSSNPKDLSEETIRAMAETQNVMPHLHLAVQSGSTRVLRAMNRSYTRDGYLRLAESLRRAIPDIALTTDIIVGFPGETEEDFQQTLSLVEEVGFSAAYTFIYSKRPGTPAASMQDDTPREVIQDRFDRLVALVERLAHDANQGELGREVGVLVEGTSKRDDAVLVGHSEKNVTVHFPAPDGASLDSLVGKIVPVHVDEARTWYLRGTVCGEAR</sequence>
<dbReference type="NCBIfam" id="TIGR01574">
    <property type="entry name" value="miaB-methiolase"/>
    <property type="match status" value="1"/>
</dbReference>
<dbReference type="SFLD" id="SFLDG01061">
    <property type="entry name" value="methylthiotransferase"/>
    <property type="match status" value="1"/>
</dbReference>
<dbReference type="PROSITE" id="PS51449">
    <property type="entry name" value="MTTASE_N"/>
    <property type="match status" value="1"/>
</dbReference>
<feature type="domain" description="TRAM" evidence="11">
    <location>
        <begin position="385"/>
        <end position="453"/>
    </location>
</feature>